<accession>A0A1X7UEL2</accession>
<sequence length="34" mass="3924">MFSSNFNTNLCQNFDIIILIIIIIITIIIVIIIM</sequence>
<keyword evidence="1" id="KW-0812">Transmembrane</keyword>
<keyword evidence="1" id="KW-1133">Transmembrane helix</keyword>
<reference evidence="2" key="1">
    <citation type="submission" date="2017-05" db="UniProtKB">
        <authorList>
            <consortium name="EnsemblMetazoa"/>
        </authorList>
    </citation>
    <scope>IDENTIFICATION</scope>
</reference>
<dbReference type="AlphaFoldDB" id="A0A1X7UEL2"/>
<proteinExistence type="predicted"/>
<dbReference type="EnsemblMetazoa" id="Aqu2.1.25903_001">
    <property type="protein sequence ID" value="Aqu2.1.25903_001"/>
    <property type="gene ID" value="Aqu2.1.25903"/>
</dbReference>
<dbReference type="InParanoid" id="A0A1X7UEL2"/>
<evidence type="ECO:0000313" key="2">
    <source>
        <dbReference type="EnsemblMetazoa" id="Aqu2.1.25903_001"/>
    </source>
</evidence>
<feature type="transmembrane region" description="Helical" evidence="1">
    <location>
        <begin position="16"/>
        <end position="33"/>
    </location>
</feature>
<evidence type="ECO:0000256" key="1">
    <source>
        <dbReference type="SAM" id="Phobius"/>
    </source>
</evidence>
<keyword evidence="1" id="KW-0472">Membrane</keyword>
<protein>
    <submittedName>
        <fullName evidence="2">Uncharacterized protein</fullName>
    </submittedName>
</protein>
<name>A0A1X7UEL2_AMPQE</name>
<organism evidence="2">
    <name type="scientific">Amphimedon queenslandica</name>
    <name type="common">Sponge</name>
    <dbReference type="NCBI Taxonomy" id="400682"/>
    <lineage>
        <taxon>Eukaryota</taxon>
        <taxon>Metazoa</taxon>
        <taxon>Porifera</taxon>
        <taxon>Demospongiae</taxon>
        <taxon>Heteroscleromorpha</taxon>
        <taxon>Haplosclerida</taxon>
        <taxon>Niphatidae</taxon>
        <taxon>Amphimedon</taxon>
    </lineage>
</organism>